<accession>A0A182FHA5</accession>
<feature type="compositionally biased region" description="Polar residues" evidence="6">
    <location>
        <begin position="247"/>
        <end position="258"/>
    </location>
</feature>
<feature type="compositionally biased region" description="Low complexity" evidence="6">
    <location>
        <begin position="638"/>
        <end position="651"/>
    </location>
</feature>
<feature type="transmembrane region" description="Helical" evidence="7">
    <location>
        <begin position="49"/>
        <end position="72"/>
    </location>
</feature>
<sequence>MHARGGSQWQSRRKASLGPLRRAHPASGATWNVQVVRGKMTSRCLWHACRALVLGMVLMFVGGGMATVGYYANNFPSLSDLRSNSSTSTIRVKNEHRGLHLNNLSYVGPIIMGVGVASCVMTFEARDSAAKVVPARFKLSSQSNRNPSRQNTSRRSTGVGNGTGPGLITAAQTARWEQHLGVFRTSPATEQVPDRKALTAALVHFSKALGTPKSSPQQRRPSEGTSRRVSRSGSVPNLYGDKLSVPSLASGSPANNIRSELLGGGSGHRQHHHHQHHQQHQHHRGTRVSSMVQRSTRGEVAGSGGLLHPGMLQFHRHALSVDEPDPFVRTLHQAGSHGSVQYGCSGGEIVPVHKLREQRTKRSDTARRHVLSRQTKIEKDEQALGGSPKQTTHQHQQQQPAAAATISRRASTVSNASVGSKQLNRSSRRASTISKTPSVDSRGAPSTLEINSPERSVGLTPRKGGASGGGGVGGSALISTPSVDRECRSQLSICSEPAQISQRNLSCQSSLEPCVPEEDSPDHDETEPLSVVNQPLRPDSLVLAAGDNTTDHPPAQPQNRFLYRSNSTKSFRKPKPKIAAKKRSNEYDQIYVIGAGTSVTGNNRFPNFYHHRDDDHYDSIEVIHERRNKNFSKFSDNPPDTTAPDTETAPVPVTPCEPAIGTDATTAESPSVITDSSGEYRKVGSNTISVVADISPVPVSPLEQQQQQPDTGTASCVPPDPGGKEPEMAHDEGNESKTTGQQQVQDVPAERCEAVKQE</sequence>
<feature type="compositionally biased region" description="Polar residues" evidence="6">
    <location>
        <begin position="702"/>
        <end position="714"/>
    </location>
</feature>
<feature type="region of interest" description="Disordered" evidence="6">
    <location>
        <begin position="695"/>
        <end position="758"/>
    </location>
</feature>
<proteinExistence type="inferred from homology"/>
<dbReference type="EnsemblMetazoa" id="AALB005899-RA">
    <property type="protein sequence ID" value="AALB005899-PA"/>
    <property type="gene ID" value="AALB005899"/>
</dbReference>
<dbReference type="VEuPathDB" id="VectorBase:AALB005899"/>
<feature type="compositionally biased region" description="Basic and acidic residues" evidence="6">
    <location>
        <begin position="748"/>
        <end position="758"/>
    </location>
</feature>
<evidence type="ECO:0000256" key="2">
    <source>
        <dbReference type="ARBA" id="ARBA00005308"/>
    </source>
</evidence>
<dbReference type="PANTHER" id="PTHR31815:SF1">
    <property type="entry name" value="TRANSMEMBRANE PROTEIN 200C"/>
    <property type="match status" value="1"/>
</dbReference>
<feature type="compositionally biased region" description="Polar residues" evidence="6">
    <location>
        <begin position="736"/>
        <end position="745"/>
    </location>
</feature>
<dbReference type="VEuPathDB" id="VectorBase:AALB20_036204"/>
<feature type="region of interest" description="Disordered" evidence="6">
    <location>
        <begin position="1"/>
        <end position="24"/>
    </location>
</feature>
<keyword evidence="9" id="KW-1185">Reference proteome</keyword>
<keyword evidence="3 7" id="KW-0812">Transmembrane</keyword>
<reference evidence="8" key="2">
    <citation type="submission" date="2022-08" db="UniProtKB">
        <authorList>
            <consortium name="EnsemblMetazoa"/>
        </authorList>
    </citation>
    <scope>IDENTIFICATION</scope>
    <source>
        <strain evidence="8">STECLA/ALBI9_A</strain>
    </source>
</reference>
<comment type="subcellular location">
    <subcellularLocation>
        <location evidence="1">Membrane</location>
        <topology evidence="1">Multi-pass membrane protein</topology>
    </subcellularLocation>
</comment>
<feature type="compositionally biased region" description="Basic and acidic residues" evidence="6">
    <location>
        <begin position="358"/>
        <end position="367"/>
    </location>
</feature>
<feature type="compositionally biased region" description="Polar residues" evidence="6">
    <location>
        <begin position="413"/>
        <end position="439"/>
    </location>
</feature>
<organism evidence="8 9">
    <name type="scientific">Anopheles albimanus</name>
    <name type="common">New world malaria mosquito</name>
    <dbReference type="NCBI Taxonomy" id="7167"/>
    <lineage>
        <taxon>Eukaryota</taxon>
        <taxon>Metazoa</taxon>
        <taxon>Ecdysozoa</taxon>
        <taxon>Arthropoda</taxon>
        <taxon>Hexapoda</taxon>
        <taxon>Insecta</taxon>
        <taxon>Pterygota</taxon>
        <taxon>Neoptera</taxon>
        <taxon>Endopterygota</taxon>
        <taxon>Diptera</taxon>
        <taxon>Nematocera</taxon>
        <taxon>Culicoidea</taxon>
        <taxon>Culicidae</taxon>
        <taxon>Anophelinae</taxon>
        <taxon>Anopheles</taxon>
    </lineage>
</organism>
<feature type="compositionally biased region" description="Basic and acidic residues" evidence="6">
    <location>
        <begin position="722"/>
        <end position="735"/>
    </location>
</feature>
<name>A0A182FHA5_ANOAL</name>
<evidence type="ECO:0000313" key="8">
    <source>
        <dbReference type="EnsemblMetazoa" id="AALB005899-PA"/>
    </source>
</evidence>
<comment type="similarity">
    <text evidence="2">Belongs to the TMEM200 family.</text>
</comment>
<evidence type="ECO:0000256" key="3">
    <source>
        <dbReference type="ARBA" id="ARBA00022692"/>
    </source>
</evidence>
<evidence type="ECO:0000256" key="4">
    <source>
        <dbReference type="ARBA" id="ARBA00022989"/>
    </source>
</evidence>
<feature type="compositionally biased region" description="Polar residues" evidence="6">
    <location>
        <begin position="663"/>
        <end position="677"/>
    </location>
</feature>
<feature type="region of interest" description="Disordered" evidence="6">
    <location>
        <begin position="629"/>
        <end position="681"/>
    </location>
</feature>
<evidence type="ECO:0000313" key="9">
    <source>
        <dbReference type="Proteomes" id="UP000069272"/>
    </source>
</evidence>
<feature type="region of interest" description="Disordered" evidence="6">
    <location>
        <begin position="140"/>
        <end position="167"/>
    </location>
</feature>
<feature type="region of interest" description="Disordered" evidence="6">
    <location>
        <begin position="207"/>
        <end position="293"/>
    </location>
</feature>
<reference evidence="8 9" key="1">
    <citation type="journal article" date="2017" name="G3 (Bethesda)">
        <title>The Physical Genome Mapping of Anopheles albimanus Corrected Scaffold Misassemblies and Identified Interarm Rearrangements in Genus Anopheles.</title>
        <authorList>
            <person name="Artemov G.N."/>
            <person name="Peery A.N."/>
            <person name="Jiang X."/>
            <person name="Tu Z."/>
            <person name="Stegniy V.N."/>
            <person name="Sharakhova M.V."/>
            <person name="Sharakhov I.V."/>
        </authorList>
    </citation>
    <scope>NUCLEOTIDE SEQUENCE [LARGE SCALE GENOMIC DNA]</scope>
    <source>
        <strain evidence="8 9">ALBI9_A</strain>
    </source>
</reference>
<evidence type="ECO:0000256" key="7">
    <source>
        <dbReference type="SAM" id="Phobius"/>
    </source>
</evidence>
<dbReference type="AlphaFoldDB" id="A0A182FHA5"/>
<feature type="compositionally biased region" description="Low complexity" evidence="6">
    <location>
        <begin position="140"/>
        <end position="157"/>
    </location>
</feature>
<dbReference type="PANTHER" id="PTHR31815">
    <property type="entry name" value="AGAP005329-PA"/>
    <property type="match status" value="1"/>
</dbReference>
<keyword evidence="5 7" id="KW-0472">Membrane</keyword>
<evidence type="ECO:0000256" key="5">
    <source>
        <dbReference type="ARBA" id="ARBA00023136"/>
    </source>
</evidence>
<dbReference type="GO" id="GO:0016020">
    <property type="term" value="C:membrane"/>
    <property type="evidence" value="ECO:0007669"/>
    <property type="project" value="UniProtKB-SubCell"/>
</dbReference>
<dbReference type="InterPro" id="IPR018787">
    <property type="entry name" value="DUF2371_TMEM200"/>
</dbReference>
<evidence type="ECO:0000256" key="6">
    <source>
        <dbReference type="SAM" id="MobiDB-lite"/>
    </source>
</evidence>
<dbReference type="Proteomes" id="UP000069272">
    <property type="component" value="Chromosome 3L"/>
</dbReference>
<keyword evidence="4 7" id="KW-1133">Transmembrane helix</keyword>
<feature type="compositionally biased region" description="Low complexity" evidence="6">
    <location>
        <begin position="390"/>
        <end position="412"/>
    </location>
</feature>
<dbReference type="Pfam" id="PF10177">
    <property type="entry name" value="DUF2371"/>
    <property type="match status" value="1"/>
</dbReference>
<feature type="compositionally biased region" description="Gly residues" evidence="6">
    <location>
        <begin position="465"/>
        <end position="474"/>
    </location>
</feature>
<feature type="region of interest" description="Disordered" evidence="6">
    <location>
        <begin position="358"/>
        <end position="477"/>
    </location>
</feature>
<feature type="compositionally biased region" description="Basic residues" evidence="6">
    <location>
        <begin position="268"/>
        <end position="286"/>
    </location>
</feature>
<protein>
    <submittedName>
        <fullName evidence="8">Uncharacterized protein</fullName>
    </submittedName>
</protein>
<evidence type="ECO:0000256" key="1">
    <source>
        <dbReference type="ARBA" id="ARBA00004141"/>
    </source>
</evidence>